<dbReference type="InterPro" id="IPR000847">
    <property type="entry name" value="LysR_HTH_N"/>
</dbReference>
<dbReference type="GO" id="GO:0003677">
    <property type="term" value="F:DNA binding"/>
    <property type="evidence" value="ECO:0007669"/>
    <property type="project" value="UniProtKB-KW"/>
</dbReference>
<dbReference type="SUPFAM" id="SSF46785">
    <property type="entry name" value="Winged helix' DNA-binding domain"/>
    <property type="match status" value="1"/>
</dbReference>
<evidence type="ECO:0000256" key="3">
    <source>
        <dbReference type="ARBA" id="ARBA00023125"/>
    </source>
</evidence>
<keyword evidence="8" id="KW-1185">Reference proteome</keyword>
<evidence type="ECO:0000259" key="6">
    <source>
        <dbReference type="PROSITE" id="PS50931"/>
    </source>
</evidence>
<dbReference type="EMBL" id="FNOT01000026">
    <property type="protein sequence ID" value="SDZ17009.1"/>
    <property type="molecule type" value="Genomic_DNA"/>
</dbReference>
<dbReference type="Pfam" id="PF03466">
    <property type="entry name" value="LysR_substrate"/>
    <property type="match status" value="1"/>
</dbReference>
<dbReference type="Gene3D" id="3.40.190.10">
    <property type="entry name" value="Periplasmic binding protein-like II"/>
    <property type="match status" value="2"/>
</dbReference>
<dbReference type="GO" id="GO:0032993">
    <property type="term" value="C:protein-DNA complex"/>
    <property type="evidence" value="ECO:0007669"/>
    <property type="project" value="TreeGrafter"/>
</dbReference>
<dbReference type="PROSITE" id="PS50931">
    <property type="entry name" value="HTH_LYSR"/>
    <property type="match status" value="1"/>
</dbReference>
<dbReference type="AlphaFoldDB" id="A0A1H3QWD0"/>
<feature type="region of interest" description="Disordered" evidence="5">
    <location>
        <begin position="298"/>
        <end position="326"/>
    </location>
</feature>
<keyword evidence="2" id="KW-0805">Transcription regulation</keyword>
<dbReference type="Pfam" id="PF00126">
    <property type="entry name" value="HTH_1"/>
    <property type="match status" value="1"/>
</dbReference>
<protein>
    <submittedName>
        <fullName evidence="7">DNA-binding transcriptional regulator, LysR family</fullName>
    </submittedName>
</protein>
<accession>A0A1H3QWD0</accession>
<dbReference type="SUPFAM" id="SSF53850">
    <property type="entry name" value="Periplasmic binding protein-like II"/>
    <property type="match status" value="1"/>
</dbReference>
<dbReference type="InterPro" id="IPR005119">
    <property type="entry name" value="LysR_subst-bd"/>
</dbReference>
<dbReference type="Proteomes" id="UP000198921">
    <property type="component" value="Unassembled WGS sequence"/>
</dbReference>
<dbReference type="InterPro" id="IPR036388">
    <property type="entry name" value="WH-like_DNA-bd_sf"/>
</dbReference>
<evidence type="ECO:0000256" key="5">
    <source>
        <dbReference type="SAM" id="MobiDB-lite"/>
    </source>
</evidence>
<dbReference type="GO" id="GO:0003700">
    <property type="term" value="F:DNA-binding transcription factor activity"/>
    <property type="evidence" value="ECO:0007669"/>
    <property type="project" value="InterPro"/>
</dbReference>
<evidence type="ECO:0000256" key="1">
    <source>
        <dbReference type="ARBA" id="ARBA00009437"/>
    </source>
</evidence>
<dbReference type="Gene3D" id="1.10.10.10">
    <property type="entry name" value="Winged helix-like DNA-binding domain superfamily/Winged helix DNA-binding domain"/>
    <property type="match status" value="1"/>
</dbReference>
<evidence type="ECO:0000313" key="8">
    <source>
        <dbReference type="Proteomes" id="UP000198921"/>
    </source>
</evidence>
<gene>
    <name evidence="7" type="ORF">SAMN05660209_04902</name>
</gene>
<dbReference type="RefSeq" id="WP_091162037.1">
    <property type="nucleotide sequence ID" value="NZ_FNOT01000026.1"/>
</dbReference>
<keyword evidence="3 7" id="KW-0238">DNA-binding</keyword>
<proteinExistence type="inferred from homology"/>
<sequence>MLNPLHLRTLTAVLQTGSFAVAARRLGYTPSAVSQQIAALERAAGLPLFEREAHGIRPTPAAAWLRGRGQEVLAALGALQDDLRGLADGATGTVRLGSFPTASEHLLPSALAALAAGSPSVEVLLDEGEPGELVPRVHDGDLDVALVYRYTRVPVRRPRALALTPLLREDLVLLLPPGHRSAGEEEVRLGDLADAPWITTRQGTAGATCLQRVCAEAGFEPRVGYRSNDYDVLRGFVRAGLGVALVPVLGSVPDPGVATARLAGVDVHRHVGVLTRPGLGNPAVAGVVAALTAAAADRHDPERGVCREPALPATPPRFSPGPGRSR</sequence>
<name>A0A1H3QWD0_9ACTN</name>
<organism evidence="7 8">
    <name type="scientific">Geodermatophilus africanus</name>
    <dbReference type="NCBI Taxonomy" id="1137993"/>
    <lineage>
        <taxon>Bacteria</taxon>
        <taxon>Bacillati</taxon>
        <taxon>Actinomycetota</taxon>
        <taxon>Actinomycetes</taxon>
        <taxon>Geodermatophilales</taxon>
        <taxon>Geodermatophilaceae</taxon>
        <taxon>Geodermatophilus</taxon>
    </lineage>
</organism>
<reference evidence="8" key="1">
    <citation type="submission" date="2016-10" db="EMBL/GenBank/DDBJ databases">
        <authorList>
            <person name="Varghese N."/>
            <person name="Submissions S."/>
        </authorList>
    </citation>
    <scope>NUCLEOTIDE SEQUENCE [LARGE SCALE GENOMIC DNA]</scope>
    <source>
        <strain evidence="8">DSM 45422</strain>
    </source>
</reference>
<dbReference type="PANTHER" id="PTHR30346">
    <property type="entry name" value="TRANSCRIPTIONAL DUAL REGULATOR HCAR-RELATED"/>
    <property type="match status" value="1"/>
</dbReference>
<feature type="domain" description="HTH lysR-type" evidence="6">
    <location>
        <begin position="2"/>
        <end position="59"/>
    </location>
</feature>
<comment type="similarity">
    <text evidence="1">Belongs to the LysR transcriptional regulatory family.</text>
</comment>
<dbReference type="InterPro" id="IPR036390">
    <property type="entry name" value="WH_DNA-bd_sf"/>
</dbReference>
<evidence type="ECO:0000256" key="4">
    <source>
        <dbReference type="ARBA" id="ARBA00023163"/>
    </source>
</evidence>
<evidence type="ECO:0000313" key="7">
    <source>
        <dbReference type="EMBL" id="SDZ17009.1"/>
    </source>
</evidence>
<evidence type="ECO:0000256" key="2">
    <source>
        <dbReference type="ARBA" id="ARBA00023015"/>
    </source>
</evidence>
<dbReference type="OrthoDB" id="4131546at2"/>
<keyword evidence="4" id="KW-0804">Transcription</keyword>
<dbReference type="PANTHER" id="PTHR30346:SF29">
    <property type="entry name" value="LYSR SUBSTRATE-BINDING"/>
    <property type="match status" value="1"/>
</dbReference>
<dbReference type="STRING" id="1137993.SAMN05660209_04902"/>